<feature type="non-terminal residue" evidence="1">
    <location>
        <position position="457"/>
    </location>
</feature>
<proteinExistence type="predicted"/>
<dbReference type="InterPro" id="IPR036691">
    <property type="entry name" value="Endo/exonu/phosph_ase_sf"/>
</dbReference>
<evidence type="ECO:0000313" key="1">
    <source>
        <dbReference type="EMBL" id="CAB4003901.1"/>
    </source>
</evidence>
<evidence type="ECO:0000313" key="2">
    <source>
        <dbReference type="Proteomes" id="UP001152795"/>
    </source>
</evidence>
<dbReference type="AlphaFoldDB" id="A0A6S7ICB9"/>
<dbReference type="InterPro" id="IPR005135">
    <property type="entry name" value="Endo/exonuclease/phosphatase"/>
</dbReference>
<dbReference type="OrthoDB" id="416454at2759"/>
<organism evidence="1 2">
    <name type="scientific">Paramuricea clavata</name>
    <name type="common">Red gorgonian</name>
    <name type="synonym">Violescent sea-whip</name>
    <dbReference type="NCBI Taxonomy" id="317549"/>
    <lineage>
        <taxon>Eukaryota</taxon>
        <taxon>Metazoa</taxon>
        <taxon>Cnidaria</taxon>
        <taxon>Anthozoa</taxon>
        <taxon>Octocorallia</taxon>
        <taxon>Malacalcyonacea</taxon>
        <taxon>Plexauridae</taxon>
        <taxon>Paramuricea</taxon>
    </lineage>
</organism>
<comment type="caution">
    <text evidence="1">The sequence shown here is derived from an EMBL/GenBank/DDBJ whole genome shotgun (WGS) entry which is preliminary data.</text>
</comment>
<reference evidence="1" key="1">
    <citation type="submission" date="2020-04" db="EMBL/GenBank/DDBJ databases">
        <authorList>
            <person name="Alioto T."/>
            <person name="Alioto T."/>
            <person name="Gomez Garrido J."/>
        </authorList>
    </citation>
    <scope>NUCLEOTIDE SEQUENCE</scope>
    <source>
        <strain evidence="1">A484AB</strain>
    </source>
</reference>
<dbReference type="Proteomes" id="UP001152795">
    <property type="component" value="Unassembled WGS sequence"/>
</dbReference>
<name>A0A6S7ICB9_PARCT</name>
<dbReference type="SUPFAM" id="SSF56219">
    <property type="entry name" value="DNase I-like"/>
    <property type="match status" value="1"/>
</dbReference>
<accession>A0A6S7ICB9</accession>
<keyword evidence="2" id="KW-1185">Reference proteome</keyword>
<dbReference type="Gene3D" id="3.60.10.10">
    <property type="entry name" value="Endonuclease/exonuclease/phosphatase"/>
    <property type="match status" value="1"/>
</dbReference>
<gene>
    <name evidence="1" type="ORF">PACLA_8A032074</name>
</gene>
<dbReference type="PANTHER" id="PTHR47510:SF3">
    <property type="entry name" value="ENDO_EXONUCLEASE_PHOSPHATASE DOMAIN-CONTAINING PROTEIN"/>
    <property type="match status" value="1"/>
</dbReference>
<dbReference type="GO" id="GO:0003824">
    <property type="term" value="F:catalytic activity"/>
    <property type="evidence" value="ECO:0007669"/>
    <property type="project" value="InterPro"/>
</dbReference>
<dbReference type="PANTHER" id="PTHR47510">
    <property type="entry name" value="REVERSE TRANSCRIPTASE DOMAIN-CONTAINING PROTEIN"/>
    <property type="match status" value="1"/>
</dbReference>
<dbReference type="Pfam" id="PF03372">
    <property type="entry name" value="Exo_endo_phos"/>
    <property type="match status" value="1"/>
</dbReference>
<sequence>MSDVDESLNASYEDICESVVNILKEHPRHLSLMHLNTQSMVSSFNEFQVFLSQYPMDVITMSETWLKENPALLEYVSLSGYGAVFRNRDKIRGGGVGAYISNSIKYKRRKDIENLQPNMEQLWFEVPGRNKNSKALIVTGDINIDLLKPNDPLSKKYQSILEIFGLTQHVTKPTCVTQNSKTLIDHIVTNDPHCVAATGIIPAPTISDHDAVFACVNVRVHRFQPRYKWIRLERKFVTEEFLQDSANLPFSIIYGLESPDDMVNALNTLFSECIERHAPLKYERTLGTKPAALSDLLEFIDSLSDGTTPQQSFSLRSVLHCEVLCEIDKLRSDTSTGIDNIPVKFVKLAREHLVGPLQYIINNCIARSAFPEAWKIARISPIPKIDQPLCEADYRPVSILPALSKVFERLVLNQMIAYIEERALLGATISGFRKGHSTTTVLLGIRDALIRASKKGE</sequence>
<dbReference type="EMBL" id="CACRXK020004759">
    <property type="protein sequence ID" value="CAB4003901.1"/>
    <property type="molecule type" value="Genomic_DNA"/>
</dbReference>
<protein>
    <submittedName>
        <fullName evidence="1">Uncharacterized protein</fullName>
    </submittedName>
</protein>